<comment type="catalytic activity">
    <reaction evidence="11">
        <text>L-threonine + hydrogencarbonate + ATP = L-threonylcarbamoyladenylate + diphosphate + H2O</text>
        <dbReference type="Rhea" id="RHEA:36407"/>
        <dbReference type="ChEBI" id="CHEBI:15377"/>
        <dbReference type="ChEBI" id="CHEBI:17544"/>
        <dbReference type="ChEBI" id="CHEBI:30616"/>
        <dbReference type="ChEBI" id="CHEBI:33019"/>
        <dbReference type="ChEBI" id="CHEBI:57926"/>
        <dbReference type="ChEBI" id="CHEBI:73682"/>
        <dbReference type="EC" id="2.7.7.87"/>
    </reaction>
</comment>
<dbReference type="GO" id="GO:0005524">
    <property type="term" value="F:ATP binding"/>
    <property type="evidence" value="ECO:0007669"/>
    <property type="project" value="UniProtKB-KW"/>
</dbReference>
<protein>
    <recommendedName>
        <fullName evidence="10">L-threonylcarbamoyladenylate synthase</fullName>
        <ecNumber evidence="3">2.7.7.87</ecNumber>
    </recommendedName>
    <alternativeName>
        <fullName evidence="10">L-threonylcarbamoyladenylate synthase</fullName>
    </alternativeName>
</protein>
<reference evidence="13" key="1">
    <citation type="journal article" date="2014" name="Front. Microbiol.">
        <title>High frequency of phylogenetically diverse reductive dehalogenase-homologous genes in deep subseafloor sedimentary metagenomes.</title>
        <authorList>
            <person name="Kawai M."/>
            <person name="Futagami T."/>
            <person name="Toyoda A."/>
            <person name="Takaki Y."/>
            <person name="Nishi S."/>
            <person name="Hori S."/>
            <person name="Arai W."/>
            <person name="Tsubouchi T."/>
            <person name="Morono Y."/>
            <person name="Uchiyama I."/>
            <person name="Ito T."/>
            <person name="Fujiyama A."/>
            <person name="Inagaki F."/>
            <person name="Takami H."/>
        </authorList>
    </citation>
    <scope>NUCLEOTIDE SEQUENCE</scope>
    <source>
        <strain evidence="13">Expedition CK06-06</strain>
    </source>
</reference>
<name>X1BDJ3_9ZZZZ</name>
<keyword evidence="9" id="KW-0067">ATP-binding</keyword>
<dbReference type="InterPro" id="IPR006070">
    <property type="entry name" value="Sua5-like_dom"/>
</dbReference>
<evidence type="ECO:0000256" key="4">
    <source>
        <dbReference type="ARBA" id="ARBA00022490"/>
    </source>
</evidence>
<proteinExistence type="inferred from homology"/>
<accession>X1BDJ3</accession>
<evidence type="ECO:0000256" key="6">
    <source>
        <dbReference type="ARBA" id="ARBA00022694"/>
    </source>
</evidence>
<feature type="domain" description="YrdC-like" evidence="12">
    <location>
        <begin position="14"/>
        <end position="199"/>
    </location>
</feature>
<dbReference type="PROSITE" id="PS51163">
    <property type="entry name" value="YRDC"/>
    <property type="match status" value="1"/>
</dbReference>
<dbReference type="NCBIfam" id="TIGR00057">
    <property type="entry name" value="L-threonylcarbamoyladenylate synthase"/>
    <property type="match status" value="1"/>
</dbReference>
<dbReference type="EMBL" id="BART01000299">
    <property type="protein sequence ID" value="GAG70056.1"/>
    <property type="molecule type" value="Genomic_DNA"/>
</dbReference>
<dbReference type="GO" id="GO:0006450">
    <property type="term" value="P:regulation of translational fidelity"/>
    <property type="evidence" value="ECO:0007669"/>
    <property type="project" value="TreeGrafter"/>
</dbReference>
<evidence type="ECO:0000256" key="2">
    <source>
        <dbReference type="ARBA" id="ARBA00007663"/>
    </source>
</evidence>
<evidence type="ECO:0000256" key="11">
    <source>
        <dbReference type="ARBA" id="ARBA00048366"/>
    </source>
</evidence>
<dbReference type="InterPro" id="IPR050156">
    <property type="entry name" value="TC-AMP_synthase_SUA5"/>
</dbReference>
<evidence type="ECO:0000256" key="9">
    <source>
        <dbReference type="ARBA" id="ARBA00022840"/>
    </source>
</evidence>
<evidence type="ECO:0000256" key="10">
    <source>
        <dbReference type="ARBA" id="ARBA00029774"/>
    </source>
</evidence>
<comment type="subcellular location">
    <subcellularLocation>
        <location evidence="1">Cytoplasm</location>
    </subcellularLocation>
</comment>
<evidence type="ECO:0000256" key="5">
    <source>
        <dbReference type="ARBA" id="ARBA00022679"/>
    </source>
</evidence>
<dbReference type="Gene3D" id="3.90.870.10">
    <property type="entry name" value="DHBP synthase"/>
    <property type="match status" value="1"/>
</dbReference>
<evidence type="ECO:0000256" key="8">
    <source>
        <dbReference type="ARBA" id="ARBA00022741"/>
    </source>
</evidence>
<dbReference type="SUPFAM" id="SSF55821">
    <property type="entry name" value="YrdC/RibB"/>
    <property type="match status" value="1"/>
</dbReference>
<dbReference type="Pfam" id="PF01300">
    <property type="entry name" value="Sua5_yciO_yrdC"/>
    <property type="match status" value="1"/>
</dbReference>
<comment type="caution">
    <text evidence="13">The sequence shown here is derived from an EMBL/GenBank/DDBJ whole genome shotgun (WGS) entry which is preliminary data.</text>
</comment>
<evidence type="ECO:0000256" key="7">
    <source>
        <dbReference type="ARBA" id="ARBA00022695"/>
    </source>
</evidence>
<keyword evidence="5" id="KW-0808">Transferase</keyword>
<gene>
    <name evidence="13" type="ORF">S01H4_01601</name>
</gene>
<evidence type="ECO:0000259" key="12">
    <source>
        <dbReference type="PROSITE" id="PS51163"/>
    </source>
</evidence>
<dbReference type="GO" id="GO:0005737">
    <property type="term" value="C:cytoplasm"/>
    <property type="evidence" value="ECO:0007669"/>
    <property type="project" value="UniProtKB-SubCell"/>
</dbReference>
<dbReference type="PANTHER" id="PTHR17490:SF16">
    <property type="entry name" value="THREONYLCARBAMOYL-AMP SYNTHASE"/>
    <property type="match status" value="1"/>
</dbReference>
<dbReference type="GO" id="GO:0003725">
    <property type="term" value="F:double-stranded RNA binding"/>
    <property type="evidence" value="ECO:0007669"/>
    <property type="project" value="InterPro"/>
</dbReference>
<sequence>MAEILKIDEKKPLAGQLKDAFRFLKDGEVIAIPTDTLYGLAALLSDEKAVKEVYKIKKRDIKNPIPILIHSLPSLDLYAREILPYAKNLAKMFWPGPLTMIFKPTQLVPEIICGGRDGVGIRVPANKIVNFLTSKVGAITGTSANLSEGADPINAQIVDKQIGRKIKLIICTGPSLLKKGSTVIDVREKFPKLIREGVIPWPKIISSMF</sequence>
<dbReference type="InterPro" id="IPR017945">
    <property type="entry name" value="DHBP_synth_RibB-like_a/b_dom"/>
</dbReference>
<dbReference type="GO" id="GO:0008033">
    <property type="term" value="P:tRNA processing"/>
    <property type="evidence" value="ECO:0007669"/>
    <property type="project" value="UniProtKB-KW"/>
</dbReference>
<evidence type="ECO:0000313" key="13">
    <source>
        <dbReference type="EMBL" id="GAG70056.1"/>
    </source>
</evidence>
<dbReference type="PANTHER" id="PTHR17490">
    <property type="entry name" value="SUA5"/>
    <property type="match status" value="1"/>
</dbReference>
<dbReference type="EC" id="2.7.7.87" evidence="3"/>
<dbReference type="GO" id="GO:0061710">
    <property type="term" value="F:L-threonylcarbamoyladenylate synthase"/>
    <property type="evidence" value="ECO:0007669"/>
    <property type="project" value="UniProtKB-EC"/>
</dbReference>
<keyword evidence="7" id="KW-0548">Nucleotidyltransferase</keyword>
<evidence type="ECO:0000256" key="3">
    <source>
        <dbReference type="ARBA" id="ARBA00012584"/>
    </source>
</evidence>
<keyword evidence="8" id="KW-0547">Nucleotide-binding</keyword>
<organism evidence="13">
    <name type="scientific">marine sediment metagenome</name>
    <dbReference type="NCBI Taxonomy" id="412755"/>
    <lineage>
        <taxon>unclassified sequences</taxon>
        <taxon>metagenomes</taxon>
        <taxon>ecological metagenomes</taxon>
    </lineage>
</organism>
<dbReference type="AlphaFoldDB" id="X1BDJ3"/>
<dbReference type="GO" id="GO:0000049">
    <property type="term" value="F:tRNA binding"/>
    <property type="evidence" value="ECO:0007669"/>
    <property type="project" value="TreeGrafter"/>
</dbReference>
<keyword evidence="6" id="KW-0819">tRNA processing</keyword>
<evidence type="ECO:0000256" key="1">
    <source>
        <dbReference type="ARBA" id="ARBA00004496"/>
    </source>
</evidence>
<keyword evidence="4" id="KW-0963">Cytoplasm</keyword>
<comment type="similarity">
    <text evidence="2">Belongs to the SUA5 family.</text>
</comment>